<keyword evidence="1" id="KW-1133">Transmembrane helix</keyword>
<keyword evidence="3" id="KW-1185">Reference proteome</keyword>
<keyword evidence="1" id="KW-0812">Transmembrane</keyword>
<gene>
    <name evidence="2" type="ORF">PMG11_07976</name>
</gene>
<reference evidence="3" key="1">
    <citation type="journal article" date="2015" name="Genome Announc.">
        <title>Draft genome sequence of the fungus Penicillium brasilianum MG11.</title>
        <authorList>
            <person name="Horn F."/>
            <person name="Linde J."/>
            <person name="Mattern D.J."/>
            <person name="Walther G."/>
            <person name="Guthke R."/>
            <person name="Brakhage A.A."/>
            <person name="Valiante V."/>
        </authorList>
    </citation>
    <scope>NUCLEOTIDE SEQUENCE [LARGE SCALE GENOMIC DNA]</scope>
    <source>
        <strain evidence="3">MG11</strain>
    </source>
</reference>
<dbReference type="AlphaFoldDB" id="A0A0F7TRB8"/>
<name>A0A0F7TRB8_PENBI</name>
<accession>A0A0F7TRB8</accession>
<keyword evidence="1" id="KW-0472">Membrane</keyword>
<protein>
    <submittedName>
        <fullName evidence="2">Uncharacterized protein</fullName>
    </submittedName>
</protein>
<feature type="transmembrane region" description="Helical" evidence="1">
    <location>
        <begin position="47"/>
        <end position="67"/>
    </location>
</feature>
<evidence type="ECO:0000256" key="1">
    <source>
        <dbReference type="SAM" id="Phobius"/>
    </source>
</evidence>
<dbReference type="Proteomes" id="UP000042958">
    <property type="component" value="Unassembled WGS sequence"/>
</dbReference>
<dbReference type="EMBL" id="CDHK01000007">
    <property type="protein sequence ID" value="CEJ59348.1"/>
    <property type="molecule type" value="Genomic_DNA"/>
</dbReference>
<evidence type="ECO:0000313" key="2">
    <source>
        <dbReference type="EMBL" id="CEJ59348.1"/>
    </source>
</evidence>
<sequence>MSSFGNFQTLLDSQVGTLPKHPSWPLPKDNTRKQRAIPLNSLRFQGAAWAAAGGSMSATLLGAFKIFRNFRGFKYI</sequence>
<proteinExistence type="predicted"/>
<dbReference type="OrthoDB" id="4328642at2759"/>
<evidence type="ECO:0000313" key="3">
    <source>
        <dbReference type="Proteomes" id="UP000042958"/>
    </source>
</evidence>
<organism evidence="2 3">
    <name type="scientific">Penicillium brasilianum</name>
    <dbReference type="NCBI Taxonomy" id="104259"/>
    <lineage>
        <taxon>Eukaryota</taxon>
        <taxon>Fungi</taxon>
        <taxon>Dikarya</taxon>
        <taxon>Ascomycota</taxon>
        <taxon>Pezizomycotina</taxon>
        <taxon>Eurotiomycetes</taxon>
        <taxon>Eurotiomycetidae</taxon>
        <taxon>Eurotiales</taxon>
        <taxon>Aspergillaceae</taxon>
        <taxon>Penicillium</taxon>
    </lineage>
</organism>